<evidence type="ECO:0008006" key="7">
    <source>
        <dbReference type="Google" id="ProtNLM"/>
    </source>
</evidence>
<gene>
    <name evidence="5" type="ORF">Fmac_011722</name>
</gene>
<keyword evidence="4" id="KW-0472">Membrane</keyword>
<dbReference type="PRINTS" id="PR00463">
    <property type="entry name" value="EP450I"/>
</dbReference>
<evidence type="ECO:0000313" key="5">
    <source>
        <dbReference type="EMBL" id="KAL2337276.1"/>
    </source>
</evidence>
<dbReference type="Gene3D" id="1.10.630.10">
    <property type="entry name" value="Cytochrome P450"/>
    <property type="match status" value="1"/>
</dbReference>
<dbReference type="InterPro" id="IPR036396">
    <property type="entry name" value="Cyt_P450_sf"/>
</dbReference>
<protein>
    <recommendedName>
        <fullName evidence="7">Cytochrome P450</fullName>
    </recommendedName>
</protein>
<dbReference type="InterPro" id="IPR001128">
    <property type="entry name" value="Cyt_P450"/>
</dbReference>
<dbReference type="Pfam" id="PF00067">
    <property type="entry name" value="p450"/>
    <property type="match status" value="1"/>
</dbReference>
<keyword evidence="3" id="KW-0503">Monooxygenase</keyword>
<keyword evidence="2 3" id="KW-0408">Iron</keyword>
<sequence>MKDTINCADAAANSSLPTPLLAFLHLLYSRGWPSSSSSSCVHTPSQLLRDFATRELNAFLWLSLVAVTALLLRRFFSIFRLWHKAKTIPGPPSPSFFGHCKLFSRQNSTFTDVLSECHQKCGPIVKLWLGPTKLLVSVTDPALIEEVLIKAEDKLPFTGKAFHLAFGQSSLFAPSFEKVQKRRELLANELNERLLKNEDPIPMKVADFITDKIEYIRTKGGIDSRLVSQHMAFTIMGVTFFGDGFLASPKAATYEELFMMIAKDAFFWASYNVTPFWRRGFWRYQRLCTMLKCLTQDILQHCRKGCKLFAHTNQDVRNESSNKEMKSAHGAQCCSDDVFQDYYFFRDLKDQQDGKEEPCGNIMRMMFHGCQTTSALITNVLTRLVMHLEIQDQVYSEINMVGRNPSKYEHEDVYRMPLLLATIYESARLLPTGPMLQRCSMKHDLNLATGVTIPAGAVLVVPVELVQKDGFSWGSDASDFNPYRFLSTGTKGSGSGEDVSIAGFSSFVLNDPNENAAFLPFGFGARACIGQKFIILLVASLLASLLKKYKIRINSDSDDDLNTTLTTNLLPHHPYSRILFVRRDQ</sequence>
<keyword evidence="4" id="KW-1133">Transmembrane helix</keyword>
<dbReference type="EMBL" id="JBGMDY010000004">
    <property type="protein sequence ID" value="KAL2337276.1"/>
    <property type="molecule type" value="Genomic_DNA"/>
</dbReference>
<dbReference type="PANTHER" id="PTHR24291">
    <property type="entry name" value="CYTOCHROME P450 FAMILY 4"/>
    <property type="match status" value="1"/>
</dbReference>
<dbReference type="PANTHER" id="PTHR24291:SF185">
    <property type="entry name" value="PREMNASPIRODIENE OXYGENASE-LIKE"/>
    <property type="match status" value="1"/>
</dbReference>
<evidence type="ECO:0000313" key="6">
    <source>
        <dbReference type="Proteomes" id="UP001603857"/>
    </source>
</evidence>
<reference evidence="5 6" key="1">
    <citation type="submission" date="2024-08" db="EMBL/GenBank/DDBJ databases">
        <title>Insights into the chromosomal genome structure of Flemingia macrophylla.</title>
        <authorList>
            <person name="Ding Y."/>
            <person name="Zhao Y."/>
            <person name="Bi W."/>
            <person name="Wu M."/>
            <person name="Zhao G."/>
            <person name="Gong Y."/>
            <person name="Li W."/>
            <person name="Zhang P."/>
        </authorList>
    </citation>
    <scope>NUCLEOTIDE SEQUENCE [LARGE SCALE GENOMIC DNA]</scope>
    <source>
        <strain evidence="5">DYQJB</strain>
        <tissue evidence="5">Leaf</tissue>
    </source>
</reference>
<dbReference type="InterPro" id="IPR017972">
    <property type="entry name" value="Cyt_P450_CS"/>
</dbReference>
<dbReference type="Proteomes" id="UP001603857">
    <property type="component" value="Unassembled WGS sequence"/>
</dbReference>
<evidence type="ECO:0000256" key="3">
    <source>
        <dbReference type="RuleBase" id="RU000461"/>
    </source>
</evidence>
<dbReference type="CDD" id="cd00302">
    <property type="entry name" value="cytochrome_P450"/>
    <property type="match status" value="1"/>
</dbReference>
<dbReference type="PROSITE" id="PS00086">
    <property type="entry name" value="CYTOCHROME_P450"/>
    <property type="match status" value="1"/>
</dbReference>
<dbReference type="PRINTS" id="PR00385">
    <property type="entry name" value="P450"/>
</dbReference>
<keyword evidence="4" id="KW-0812">Transmembrane</keyword>
<evidence type="ECO:0000256" key="1">
    <source>
        <dbReference type="ARBA" id="ARBA00010617"/>
    </source>
</evidence>
<evidence type="ECO:0000256" key="2">
    <source>
        <dbReference type="PIRSR" id="PIRSR602401-1"/>
    </source>
</evidence>
<dbReference type="AlphaFoldDB" id="A0ABD1MNL3"/>
<proteinExistence type="inferred from homology"/>
<dbReference type="GO" id="GO:0004497">
    <property type="term" value="F:monooxygenase activity"/>
    <property type="evidence" value="ECO:0007669"/>
    <property type="project" value="UniProtKB-KW"/>
</dbReference>
<dbReference type="GO" id="GO:0046872">
    <property type="term" value="F:metal ion binding"/>
    <property type="evidence" value="ECO:0007669"/>
    <property type="project" value="UniProtKB-KW"/>
</dbReference>
<keyword evidence="6" id="KW-1185">Reference proteome</keyword>
<dbReference type="InterPro" id="IPR002401">
    <property type="entry name" value="Cyt_P450_E_grp-I"/>
</dbReference>
<comment type="caution">
    <text evidence="5">The sequence shown here is derived from an EMBL/GenBank/DDBJ whole genome shotgun (WGS) entry which is preliminary data.</text>
</comment>
<dbReference type="SUPFAM" id="SSF48264">
    <property type="entry name" value="Cytochrome P450"/>
    <property type="match status" value="1"/>
</dbReference>
<feature type="binding site" description="axial binding residue" evidence="2">
    <location>
        <position position="528"/>
    </location>
    <ligand>
        <name>heme</name>
        <dbReference type="ChEBI" id="CHEBI:30413"/>
    </ligand>
    <ligandPart>
        <name>Fe</name>
        <dbReference type="ChEBI" id="CHEBI:18248"/>
    </ligandPart>
</feature>
<keyword evidence="2 3" id="KW-0349">Heme</keyword>
<comment type="similarity">
    <text evidence="1 3">Belongs to the cytochrome P450 family.</text>
</comment>
<keyword evidence="3" id="KW-0560">Oxidoreductase</keyword>
<evidence type="ECO:0000256" key="4">
    <source>
        <dbReference type="SAM" id="Phobius"/>
    </source>
</evidence>
<feature type="transmembrane region" description="Helical" evidence="4">
    <location>
        <begin position="523"/>
        <end position="546"/>
    </location>
</feature>
<feature type="transmembrane region" description="Helical" evidence="4">
    <location>
        <begin position="58"/>
        <end position="76"/>
    </location>
</feature>
<comment type="cofactor">
    <cofactor evidence="2">
        <name>heme</name>
        <dbReference type="ChEBI" id="CHEBI:30413"/>
    </cofactor>
</comment>
<organism evidence="5 6">
    <name type="scientific">Flemingia macrophylla</name>
    <dbReference type="NCBI Taxonomy" id="520843"/>
    <lineage>
        <taxon>Eukaryota</taxon>
        <taxon>Viridiplantae</taxon>
        <taxon>Streptophyta</taxon>
        <taxon>Embryophyta</taxon>
        <taxon>Tracheophyta</taxon>
        <taxon>Spermatophyta</taxon>
        <taxon>Magnoliopsida</taxon>
        <taxon>eudicotyledons</taxon>
        <taxon>Gunneridae</taxon>
        <taxon>Pentapetalae</taxon>
        <taxon>rosids</taxon>
        <taxon>fabids</taxon>
        <taxon>Fabales</taxon>
        <taxon>Fabaceae</taxon>
        <taxon>Papilionoideae</taxon>
        <taxon>50 kb inversion clade</taxon>
        <taxon>NPAAA clade</taxon>
        <taxon>indigoferoid/millettioid clade</taxon>
        <taxon>Phaseoleae</taxon>
        <taxon>Flemingia</taxon>
    </lineage>
</organism>
<dbReference type="InterPro" id="IPR050196">
    <property type="entry name" value="Cytochrome_P450_Monoox"/>
</dbReference>
<name>A0ABD1MNL3_9FABA</name>
<accession>A0ABD1MNL3</accession>
<keyword evidence="2 3" id="KW-0479">Metal-binding</keyword>